<name>A0ACC2TM13_9FUNG</name>
<dbReference type="EMBL" id="QTSX02002438">
    <property type="protein sequence ID" value="KAJ9075525.1"/>
    <property type="molecule type" value="Genomic_DNA"/>
</dbReference>
<sequence>MLSKFKSAFNFLRLQPSLIFTRPKTLSENGICYSTLKDNSPREYFYTIDVHGQLFLEETVPKNITSCFKDVKFLNFFFRRIKLNTYEPHHQKYSFVSLCGKERNFIYSEDSPVVFHDVCFKDELLTWAGNLKVPFLSNQIHVSESTGRLYHPSPIQFTKSPSNQEGCYNTQQPYYIKHNLALLKSSLVLSNLMDSLDVEGGFYYHPTTKEKIKLLRTE</sequence>
<gene>
    <name evidence="1" type="ORF">DSO57_1035287</name>
</gene>
<accession>A0ACC2TM13</accession>
<protein>
    <submittedName>
        <fullName evidence="1">Uncharacterized protein</fullName>
    </submittedName>
</protein>
<comment type="caution">
    <text evidence="1">The sequence shown here is derived from an EMBL/GenBank/DDBJ whole genome shotgun (WGS) entry which is preliminary data.</text>
</comment>
<evidence type="ECO:0000313" key="2">
    <source>
        <dbReference type="Proteomes" id="UP001165960"/>
    </source>
</evidence>
<keyword evidence="2" id="KW-1185">Reference proteome</keyword>
<dbReference type="Proteomes" id="UP001165960">
    <property type="component" value="Unassembled WGS sequence"/>
</dbReference>
<proteinExistence type="predicted"/>
<organism evidence="1 2">
    <name type="scientific">Entomophthora muscae</name>
    <dbReference type="NCBI Taxonomy" id="34485"/>
    <lineage>
        <taxon>Eukaryota</taxon>
        <taxon>Fungi</taxon>
        <taxon>Fungi incertae sedis</taxon>
        <taxon>Zoopagomycota</taxon>
        <taxon>Entomophthoromycotina</taxon>
        <taxon>Entomophthoromycetes</taxon>
        <taxon>Entomophthorales</taxon>
        <taxon>Entomophthoraceae</taxon>
        <taxon>Entomophthora</taxon>
    </lineage>
</organism>
<reference evidence="1" key="1">
    <citation type="submission" date="2022-04" db="EMBL/GenBank/DDBJ databases">
        <title>Genome of the entomopathogenic fungus Entomophthora muscae.</title>
        <authorList>
            <person name="Elya C."/>
            <person name="Lovett B.R."/>
            <person name="Lee E."/>
            <person name="Macias A.M."/>
            <person name="Hajek A.E."/>
            <person name="De Bivort B.L."/>
            <person name="Kasson M.T."/>
            <person name="De Fine Licht H.H."/>
            <person name="Stajich J.E."/>
        </authorList>
    </citation>
    <scope>NUCLEOTIDE SEQUENCE</scope>
    <source>
        <strain evidence="1">Berkeley</strain>
    </source>
</reference>
<evidence type="ECO:0000313" key="1">
    <source>
        <dbReference type="EMBL" id="KAJ9075525.1"/>
    </source>
</evidence>